<organism evidence="2 3">
    <name type="scientific">Diploscapter pachys</name>
    <dbReference type="NCBI Taxonomy" id="2018661"/>
    <lineage>
        <taxon>Eukaryota</taxon>
        <taxon>Metazoa</taxon>
        <taxon>Ecdysozoa</taxon>
        <taxon>Nematoda</taxon>
        <taxon>Chromadorea</taxon>
        <taxon>Rhabditida</taxon>
        <taxon>Rhabditina</taxon>
        <taxon>Rhabditomorpha</taxon>
        <taxon>Rhabditoidea</taxon>
        <taxon>Rhabditidae</taxon>
        <taxon>Diploscapter</taxon>
    </lineage>
</organism>
<reference evidence="2 3" key="1">
    <citation type="journal article" date="2017" name="Curr. Biol.">
        <title>Genome architecture and evolution of a unichromosomal asexual nematode.</title>
        <authorList>
            <person name="Fradin H."/>
            <person name="Zegar C."/>
            <person name="Gutwein M."/>
            <person name="Lucas J."/>
            <person name="Kovtun M."/>
            <person name="Corcoran D."/>
            <person name="Baugh L.R."/>
            <person name="Kiontke K."/>
            <person name="Gunsalus K."/>
            <person name="Fitch D.H."/>
            <person name="Piano F."/>
        </authorList>
    </citation>
    <scope>NUCLEOTIDE SEQUENCE [LARGE SCALE GENOMIC DNA]</scope>
    <source>
        <strain evidence="2">PF1309</strain>
    </source>
</reference>
<dbReference type="Proteomes" id="UP000218231">
    <property type="component" value="Unassembled WGS sequence"/>
</dbReference>
<gene>
    <name evidence="2" type="ORF">WR25_00477</name>
</gene>
<protein>
    <recommendedName>
        <fullName evidence="4">C-type lectin domain-containing protein</fullName>
    </recommendedName>
</protein>
<evidence type="ECO:0008006" key="4">
    <source>
        <dbReference type="Google" id="ProtNLM"/>
    </source>
</evidence>
<dbReference type="InterPro" id="IPR016186">
    <property type="entry name" value="C-type_lectin-like/link_sf"/>
</dbReference>
<keyword evidence="1" id="KW-0732">Signal</keyword>
<evidence type="ECO:0000256" key="1">
    <source>
        <dbReference type="SAM" id="SignalP"/>
    </source>
</evidence>
<accession>A0A2A2KJD8</accession>
<dbReference type="SUPFAM" id="SSF56436">
    <property type="entry name" value="C-type lectin-like"/>
    <property type="match status" value="1"/>
</dbReference>
<dbReference type="InterPro" id="IPR016187">
    <property type="entry name" value="CTDL_fold"/>
</dbReference>
<dbReference type="AlphaFoldDB" id="A0A2A2KJD8"/>
<evidence type="ECO:0000313" key="3">
    <source>
        <dbReference type="Proteomes" id="UP000218231"/>
    </source>
</evidence>
<feature type="chain" id="PRO_5012810369" description="C-type lectin domain-containing protein" evidence="1">
    <location>
        <begin position="21"/>
        <end position="248"/>
    </location>
</feature>
<proteinExistence type="predicted"/>
<dbReference type="EMBL" id="LIAE01008445">
    <property type="protein sequence ID" value="PAV73990.1"/>
    <property type="molecule type" value="Genomic_DNA"/>
</dbReference>
<dbReference type="Gene3D" id="3.10.100.10">
    <property type="entry name" value="Mannose-Binding Protein A, subunit A"/>
    <property type="match status" value="1"/>
</dbReference>
<feature type="signal peptide" evidence="1">
    <location>
        <begin position="1"/>
        <end position="20"/>
    </location>
</feature>
<keyword evidence="3" id="KW-1185">Reference proteome</keyword>
<evidence type="ECO:0000313" key="2">
    <source>
        <dbReference type="EMBL" id="PAV73990.1"/>
    </source>
</evidence>
<sequence>MPHILHLLFLLAQANSCIRTVPDDGEATTAMNIATTQPTDQTMATESTTAAPQAGCEFPNLNYFYHSPTGLLTGPNFKYNDDFDCIYFNVNLIYYNVNLIYYNVNVNLIDINDGAYCSAYGDLWFFYAPTGKCYGEVDVEDTIANMPATCASTGFAGMIPASIHSEDQYLFLQTNVFVNPPIWLGLYYNAAGMLEWHDGSAVDFIRAPLDGATNPDPTRAGLGIYDDWTLSNDPSLPPPYALCQAPPL</sequence>
<comment type="caution">
    <text evidence="2">The sequence shown here is derived from an EMBL/GenBank/DDBJ whole genome shotgun (WGS) entry which is preliminary data.</text>
</comment>
<name>A0A2A2KJD8_9BILA</name>